<keyword evidence="2" id="KW-0489">Methyltransferase</keyword>
<evidence type="ECO:0000313" key="3">
    <source>
        <dbReference type="Proteomes" id="UP000681317"/>
    </source>
</evidence>
<dbReference type="InterPro" id="IPR027450">
    <property type="entry name" value="AlkB-like"/>
</dbReference>
<gene>
    <name evidence="2" type="primary">alkB</name>
    <name evidence="2" type="ORF">LYSCAS_08600</name>
</gene>
<sequence length="217" mass="24331">MQAIELPGADLAFDPDWLPGDAATDLFTRLRHGIPWESHRIRVYGREFDPPRLSCWIGDPDARYRYSGRWFEPRPWMPDLAALRDRLAAELDVPFNSVLANLYRTGRDAMGFHRDSEPELGDAPVIASISLGAERRFRLRPYAKHAVAGAHSLSIDLPHGSLLVMRGTTQRHYQHALPKTGRAVGERINLTFRRIDHSSGNNSSAITNASSRPSRAG</sequence>
<dbReference type="PANTHER" id="PTHR31212">
    <property type="entry name" value="ALPHA-KETOGLUTARATE-DEPENDENT DIOXYGENASE ALKB HOMOLOG 3"/>
    <property type="match status" value="1"/>
</dbReference>
<dbReference type="Gene3D" id="2.60.120.590">
    <property type="entry name" value="Alpha-ketoglutarate-dependent dioxygenase AlkB-like"/>
    <property type="match status" value="1"/>
</dbReference>
<dbReference type="SUPFAM" id="SSF51197">
    <property type="entry name" value="Clavaminate synthase-like"/>
    <property type="match status" value="1"/>
</dbReference>
<dbReference type="Proteomes" id="UP000681317">
    <property type="component" value="Chromosome"/>
</dbReference>
<dbReference type="InterPro" id="IPR032854">
    <property type="entry name" value="ALKBH3"/>
</dbReference>
<dbReference type="PANTHER" id="PTHR31212:SF4">
    <property type="entry name" value="ALPHA-KETOGLUTARATE-DEPENDENT DIOXYGENASE ALKB HOMOLOG 3"/>
    <property type="match status" value="1"/>
</dbReference>
<protein>
    <submittedName>
        <fullName evidence="2">DNA methylase</fullName>
    </submittedName>
</protein>
<dbReference type="InterPro" id="IPR037151">
    <property type="entry name" value="AlkB-like_sf"/>
</dbReference>
<evidence type="ECO:0000259" key="1">
    <source>
        <dbReference type="PROSITE" id="PS51471"/>
    </source>
</evidence>
<name>A0ABN6FTJ0_9GAMM</name>
<dbReference type="Pfam" id="PF13532">
    <property type="entry name" value="2OG-FeII_Oxy_2"/>
    <property type="match status" value="1"/>
</dbReference>
<proteinExistence type="predicted"/>
<dbReference type="GO" id="GO:0008168">
    <property type="term" value="F:methyltransferase activity"/>
    <property type="evidence" value="ECO:0007669"/>
    <property type="project" value="UniProtKB-KW"/>
</dbReference>
<dbReference type="GO" id="GO:0032259">
    <property type="term" value="P:methylation"/>
    <property type="evidence" value="ECO:0007669"/>
    <property type="project" value="UniProtKB-KW"/>
</dbReference>
<dbReference type="InterPro" id="IPR005123">
    <property type="entry name" value="Oxoglu/Fe-dep_dioxygenase_dom"/>
</dbReference>
<evidence type="ECO:0000313" key="2">
    <source>
        <dbReference type="EMBL" id="BCT91836.1"/>
    </source>
</evidence>
<dbReference type="PROSITE" id="PS51471">
    <property type="entry name" value="FE2OG_OXY"/>
    <property type="match status" value="1"/>
</dbReference>
<organism evidence="2 3">
    <name type="scientific">Noviluteimonas caseinilytica</name>
    <dbReference type="NCBI Taxonomy" id="2675101"/>
    <lineage>
        <taxon>Bacteria</taxon>
        <taxon>Pseudomonadati</taxon>
        <taxon>Pseudomonadota</taxon>
        <taxon>Gammaproteobacteria</taxon>
        <taxon>Lysobacterales</taxon>
        <taxon>Lysobacteraceae</taxon>
        <taxon>Noviluteimonas</taxon>
    </lineage>
</organism>
<keyword evidence="2" id="KW-0808">Transferase</keyword>
<accession>A0ABN6FTJ0</accession>
<feature type="domain" description="Fe2OG dioxygenase" evidence="1">
    <location>
        <begin position="94"/>
        <end position="196"/>
    </location>
</feature>
<dbReference type="EMBL" id="AP024545">
    <property type="protein sequence ID" value="BCT91836.1"/>
    <property type="molecule type" value="Genomic_DNA"/>
</dbReference>
<reference evidence="2 3" key="1">
    <citation type="submission" date="2021-03" db="EMBL/GenBank/DDBJ databases">
        <title>Complete Genome Sequences of Two Lysobacter Strains Isolated from Sea Water (Lysobacter caseinilyticus) and Soil (Lysobacter helvus) in South Korea.</title>
        <authorList>
            <person name="Watanabe Y."/>
            <person name="Arakawa K."/>
        </authorList>
    </citation>
    <scope>NUCLEOTIDE SEQUENCE [LARGE SCALE GENOMIC DNA]</scope>
    <source>
        <strain evidence="2 3">KVB24</strain>
    </source>
</reference>
<keyword evidence="3" id="KW-1185">Reference proteome</keyword>